<name>A0A183NTG8_9TREM</name>
<proteinExistence type="predicted"/>
<sequence length="105" mass="11568">MPQAKSTQCPDNPRLHSIRYKGFSPFIQLVQNSGMYAGFHRSRILLFFTVILSPGWLIAIHGGSSDKSGTNELGSSWTIAIGVGQDSPYLFFATIRIAELIPGRK</sequence>
<accession>A0A183NTG8</accession>
<dbReference type="EMBL" id="UZAL01027017">
    <property type="protein sequence ID" value="VDP28484.1"/>
    <property type="molecule type" value="Genomic_DNA"/>
</dbReference>
<evidence type="ECO:0000313" key="2">
    <source>
        <dbReference type="Proteomes" id="UP000269396"/>
    </source>
</evidence>
<reference evidence="1 2" key="1">
    <citation type="submission" date="2018-11" db="EMBL/GenBank/DDBJ databases">
        <authorList>
            <consortium name="Pathogen Informatics"/>
        </authorList>
    </citation>
    <scope>NUCLEOTIDE SEQUENCE [LARGE SCALE GENOMIC DNA]</scope>
    <source>
        <strain>Denwood</strain>
        <strain evidence="2">Zambia</strain>
    </source>
</reference>
<protein>
    <submittedName>
        <fullName evidence="1">Uncharacterized protein</fullName>
    </submittedName>
</protein>
<organism evidence="1 2">
    <name type="scientific">Schistosoma mattheei</name>
    <dbReference type="NCBI Taxonomy" id="31246"/>
    <lineage>
        <taxon>Eukaryota</taxon>
        <taxon>Metazoa</taxon>
        <taxon>Spiralia</taxon>
        <taxon>Lophotrochozoa</taxon>
        <taxon>Platyhelminthes</taxon>
        <taxon>Trematoda</taxon>
        <taxon>Digenea</taxon>
        <taxon>Strigeidida</taxon>
        <taxon>Schistosomatoidea</taxon>
        <taxon>Schistosomatidae</taxon>
        <taxon>Schistosoma</taxon>
    </lineage>
</organism>
<gene>
    <name evidence="1" type="ORF">SMTD_LOCUS5404</name>
</gene>
<dbReference type="AlphaFoldDB" id="A0A183NTG8"/>
<keyword evidence="2" id="KW-1185">Reference proteome</keyword>
<dbReference type="Proteomes" id="UP000269396">
    <property type="component" value="Unassembled WGS sequence"/>
</dbReference>
<evidence type="ECO:0000313" key="1">
    <source>
        <dbReference type="EMBL" id="VDP28484.1"/>
    </source>
</evidence>